<evidence type="ECO:0000313" key="3">
    <source>
        <dbReference type="Proteomes" id="UP000197781"/>
    </source>
</evidence>
<accession>A0A220MBH2</accession>
<feature type="domain" description="RCK C-terminal" evidence="1">
    <location>
        <begin position="77"/>
        <end position="162"/>
    </location>
</feature>
<dbReference type="InterPro" id="IPR036721">
    <property type="entry name" value="RCK_C_sf"/>
</dbReference>
<dbReference type="Pfam" id="PF02080">
    <property type="entry name" value="TrkA_C"/>
    <property type="match status" value="1"/>
</dbReference>
<dbReference type="GO" id="GO:0006813">
    <property type="term" value="P:potassium ion transport"/>
    <property type="evidence" value="ECO:0007669"/>
    <property type="project" value="InterPro"/>
</dbReference>
<dbReference type="SUPFAM" id="SSF116726">
    <property type="entry name" value="TrkA C-terminal domain-like"/>
    <property type="match status" value="1"/>
</dbReference>
<dbReference type="GO" id="GO:0008324">
    <property type="term" value="F:monoatomic cation transmembrane transporter activity"/>
    <property type="evidence" value="ECO:0007669"/>
    <property type="project" value="InterPro"/>
</dbReference>
<dbReference type="EMBL" id="CP018145">
    <property type="protein sequence ID" value="ASJ52337.1"/>
    <property type="molecule type" value="Genomic_DNA"/>
</dbReference>
<dbReference type="PANTHER" id="PTHR30445:SF8">
    <property type="entry name" value="K(+)_H(+) ANTIPORTER SUBUNIT KHTT"/>
    <property type="match status" value="1"/>
</dbReference>
<dbReference type="Proteomes" id="UP000197781">
    <property type="component" value="Chromosome"/>
</dbReference>
<evidence type="ECO:0000313" key="2">
    <source>
        <dbReference type="EMBL" id="ASJ52337.1"/>
    </source>
</evidence>
<reference evidence="2 3" key="1">
    <citation type="submission" date="2016-11" db="EMBL/GenBank/DDBJ databases">
        <authorList>
            <person name="Jaros S."/>
            <person name="Januszkiewicz K."/>
            <person name="Wedrychowicz H."/>
        </authorList>
    </citation>
    <scope>NUCLEOTIDE SEQUENCE [LARGE SCALE GENOMIC DNA]</scope>
    <source>
        <strain evidence="2 3">NF2</strain>
    </source>
</reference>
<dbReference type="Pfam" id="PF25991">
    <property type="entry name" value="KhtT_N"/>
    <property type="match status" value="1"/>
</dbReference>
<organism evidence="2 3">
    <name type="scientific">Brevibacillus formosus</name>
    <dbReference type="NCBI Taxonomy" id="54913"/>
    <lineage>
        <taxon>Bacteria</taxon>
        <taxon>Bacillati</taxon>
        <taxon>Bacillota</taxon>
        <taxon>Bacilli</taxon>
        <taxon>Bacillales</taxon>
        <taxon>Paenibacillaceae</taxon>
        <taxon>Brevibacillus</taxon>
    </lineage>
</organism>
<dbReference type="AlphaFoldDB" id="A0A220MBH2"/>
<protein>
    <submittedName>
        <fullName evidence="2">Potassium:proton antiporter</fullName>
    </submittedName>
</protein>
<dbReference type="KEGG" id="bfm:BP422_01555"/>
<dbReference type="InterPro" id="IPR026278">
    <property type="entry name" value="KhtT"/>
</dbReference>
<name>A0A220MBH2_9BACL</name>
<proteinExistence type="predicted"/>
<dbReference type="InterPro" id="IPR050144">
    <property type="entry name" value="AAE_transporter"/>
</dbReference>
<dbReference type="PROSITE" id="PS51202">
    <property type="entry name" value="RCK_C"/>
    <property type="match status" value="1"/>
</dbReference>
<gene>
    <name evidence="2" type="ORF">BP422_01555</name>
</gene>
<dbReference type="InterPro" id="IPR058776">
    <property type="entry name" value="KhtT-like_N"/>
</dbReference>
<evidence type="ECO:0000259" key="1">
    <source>
        <dbReference type="PROSITE" id="PS51202"/>
    </source>
</evidence>
<dbReference type="InterPro" id="IPR006037">
    <property type="entry name" value="RCK_C"/>
</dbReference>
<sequence length="165" mass="18322">MFSIRESDLPGIGRKYQVETRSGDKLVIVIHDDGRREMYHFDREDMDETISMVTLYDDEARQIAAIVGGLTYKPSALETVEVALDKLIIEWYKIESNAPAIGKTIGELNIRQETGATIIAVIEKDHKQTINPGPEYVLCTGSTLVVAGERKQVKALKTILSNGGE</sequence>
<dbReference type="Gene3D" id="3.30.70.1450">
    <property type="entry name" value="Regulator of K+ conductance, C-terminal domain"/>
    <property type="match status" value="1"/>
</dbReference>
<dbReference type="PANTHER" id="PTHR30445">
    <property type="entry name" value="K(+)_H(+) ANTIPORTER SUBUNIT KHTT"/>
    <property type="match status" value="1"/>
</dbReference>
<dbReference type="PIRSF" id="PIRSF005028">
    <property type="entry name" value="KhtT"/>
    <property type="match status" value="1"/>
</dbReference>
<dbReference type="RefSeq" id="WP_088906256.1">
    <property type="nucleotide sequence ID" value="NZ_CP018145.1"/>
</dbReference>